<feature type="chain" id="PRO_5047453376" description="Lipoprotein" evidence="2">
    <location>
        <begin position="19"/>
        <end position="82"/>
    </location>
</feature>
<organism evidence="3 4">
    <name type="scientific">Variovorax ginsengisoli</name>
    <dbReference type="NCBI Taxonomy" id="363844"/>
    <lineage>
        <taxon>Bacteria</taxon>
        <taxon>Pseudomonadati</taxon>
        <taxon>Pseudomonadota</taxon>
        <taxon>Betaproteobacteria</taxon>
        <taxon>Burkholderiales</taxon>
        <taxon>Comamonadaceae</taxon>
        <taxon>Variovorax</taxon>
    </lineage>
</organism>
<feature type="region of interest" description="Disordered" evidence="1">
    <location>
        <begin position="26"/>
        <end position="48"/>
    </location>
</feature>
<feature type="region of interest" description="Disordered" evidence="1">
    <location>
        <begin position="60"/>
        <end position="82"/>
    </location>
</feature>
<evidence type="ECO:0000256" key="2">
    <source>
        <dbReference type="SAM" id="SignalP"/>
    </source>
</evidence>
<sequence>MRRLSATVALVSALVLLAACTEKPQTNAHGVRLDAAPWTGTGTKPDTGTAFTASGWQIGDRSSWEQHQKTRAQNQNEYNRIN</sequence>
<evidence type="ECO:0000313" key="4">
    <source>
        <dbReference type="Proteomes" id="UP001169027"/>
    </source>
</evidence>
<dbReference type="Proteomes" id="UP001169027">
    <property type="component" value="Unassembled WGS sequence"/>
</dbReference>
<evidence type="ECO:0008006" key="5">
    <source>
        <dbReference type="Google" id="ProtNLM"/>
    </source>
</evidence>
<protein>
    <recommendedName>
        <fullName evidence="5">Lipoprotein</fullName>
    </recommendedName>
</protein>
<gene>
    <name evidence="3" type="ORF">Q2T77_07955</name>
</gene>
<proteinExistence type="predicted"/>
<feature type="compositionally biased region" description="Polar residues" evidence="1">
    <location>
        <begin position="71"/>
        <end position="82"/>
    </location>
</feature>
<accession>A0ABT8S1Y8</accession>
<evidence type="ECO:0000313" key="3">
    <source>
        <dbReference type="EMBL" id="MDO1532219.1"/>
    </source>
</evidence>
<comment type="caution">
    <text evidence="3">The sequence shown here is derived from an EMBL/GenBank/DDBJ whole genome shotgun (WGS) entry which is preliminary data.</text>
</comment>
<dbReference type="PROSITE" id="PS51257">
    <property type="entry name" value="PROKAR_LIPOPROTEIN"/>
    <property type="match status" value="1"/>
</dbReference>
<evidence type="ECO:0000256" key="1">
    <source>
        <dbReference type="SAM" id="MobiDB-lite"/>
    </source>
</evidence>
<reference evidence="3" key="1">
    <citation type="submission" date="2023-06" db="EMBL/GenBank/DDBJ databases">
        <authorList>
            <person name="Jiang Y."/>
            <person name="Liu Q."/>
        </authorList>
    </citation>
    <scope>NUCLEOTIDE SEQUENCE</scope>
    <source>
        <strain evidence="3">CGMCC 1.12090</strain>
    </source>
</reference>
<feature type="signal peptide" evidence="2">
    <location>
        <begin position="1"/>
        <end position="18"/>
    </location>
</feature>
<dbReference type="RefSeq" id="WP_301806379.1">
    <property type="nucleotide sequence ID" value="NZ_JAUJZH010000004.1"/>
</dbReference>
<name>A0ABT8S1Y8_9BURK</name>
<keyword evidence="2" id="KW-0732">Signal</keyword>
<dbReference type="EMBL" id="JAUKVY010000004">
    <property type="protein sequence ID" value="MDO1532219.1"/>
    <property type="molecule type" value="Genomic_DNA"/>
</dbReference>
<keyword evidence="4" id="KW-1185">Reference proteome</keyword>